<dbReference type="EMBL" id="CP030032">
    <property type="protein sequence ID" value="AWV90524.1"/>
    <property type="molecule type" value="Genomic_DNA"/>
</dbReference>
<dbReference type="SUPFAM" id="SSF53955">
    <property type="entry name" value="Lysozyme-like"/>
    <property type="match status" value="1"/>
</dbReference>
<dbReference type="GO" id="GO:0008933">
    <property type="term" value="F:peptidoglycan lytic transglycosylase activity"/>
    <property type="evidence" value="ECO:0007669"/>
    <property type="project" value="InterPro"/>
</dbReference>
<keyword evidence="5" id="KW-1185">Reference proteome</keyword>
<feature type="domain" description="Ancillary SecYEG translocon subunit/Cell division coordinator CpoB TPR" evidence="3">
    <location>
        <begin position="381"/>
        <end position="468"/>
    </location>
</feature>
<proteinExistence type="inferred from homology"/>
<organism evidence="4 5">
    <name type="scientific">Bradymonas sediminis</name>
    <dbReference type="NCBI Taxonomy" id="1548548"/>
    <lineage>
        <taxon>Bacteria</taxon>
        <taxon>Deltaproteobacteria</taxon>
        <taxon>Bradymonadales</taxon>
        <taxon>Bradymonadaceae</taxon>
        <taxon>Bradymonas</taxon>
    </lineage>
</organism>
<dbReference type="GO" id="GO:0016020">
    <property type="term" value="C:membrane"/>
    <property type="evidence" value="ECO:0007669"/>
    <property type="project" value="InterPro"/>
</dbReference>
<dbReference type="OrthoDB" id="9781970at2"/>
<dbReference type="RefSeq" id="WP_111336016.1">
    <property type="nucleotide sequence ID" value="NZ_CP030032.1"/>
</dbReference>
<dbReference type="InterPro" id="IPR023346">
    <property type="entry name" value="Lysozyme-like_dom_sf"/>
</dbReference>
<protein>
    <submittedName>
        <fullName evidence="4">Uncharacterized protein</fullName>
    </submittedName>
</protein>
<accession>A0A2Z4FPF1</accession>
<evidence type="ECO:0000256" key="1">
    <source>
        <dbReference type="ARBA" id="ARBA00007734"/>
    </source>
</evidence>
<dbReference type="Pfam" id="PF09976">
    <property type="entry name" value="TPR_21"/>
    <property type="match status" value="1"/>
</dbReference>
<dbReference type="InterPro" id="IPR008258">
    <property type="entry name" value="Transglycosylase_SLT_dom_1"/>
</dbReference>
<dbReference type="CDD" id="cd13401">
    <property type="entry name" value="Slt70-like"/>
    <property type="match status" value="1"/>
</dbReference>
<dbReference type="PROSITE" id="PS00922">
    <property type="entry name" value="TRANSGLYCOSYLASE"/>
    <property type="match status" value="1"/>
</dbReference>
<dbReference type="SUPFAM" id="SSF48452">
    <property type="entry name" value="TPR-like"/>
    <property type="match status" value="2"/>
</dbReference>
<evidence type="ECO:0000259" key="2">
    <source>
        <dbReference type="Pfam" id="PF01464"/>
    </source>
</evidence>
<comment type="similarity">
    <text evidence="1">Belongs to the transglycosylase Slt family.</text>
</comment>
<evidence type="ECO:0000313" key="4">
    <source>
        <dbReference type="EMBL" id="AWV90524.1"/>
    </source>
</evidence>
<dbReference type="AlphaFoldDB" id="A0A2Z4FPF1"/>
<dbReference type="InterPro" id="IPR018704">
    <property type="entry name" value="SecYEG/CpoB_TPR"/>
</dbReference>
<dbReference type="Pfam" id="PF01464">
    <property type="entry name" value="SLT"/>
    <property type="match status" value="1"/>
</dbReference>
<dbReference type="PANTHER" id="PTHR37423">
    <property type="entry name" value="SOLUBLE LYTIC MUREIN TRANSGLYCOSYLASE-RELATED"/>
    <property type="match status" value="1"/>
</dbReference>
<evidence type="ECO:0000259" key="3">
    <source>
        <dbReference type="Pfam" id="PF09976"/>
    </source>
</evidence>
<feature type="domain" description="Transglycosylase SLT" evidence="2">
    <location>
        <begin position="672"/>
        <end position="779"/>
    </location>
</feature>
<dbReference type="Gene3D" id="1.10.530.10">
    <property type="match status" value="1"/>
</dbReference>
<dbReference type="InterPro" id="IPR011990">
    <property type="entry name" value="TPR-like_helical_dom_sf"/>
</dbReference>
<dbReference type="Gene3D" id="1.25.40.10">
    <property type="entry name" value="Tetratricopeptide repeat domain"/>
    <property type="match status" value="2"/>
</dbReference>
<dbReference type="PANTHER" id="PTHR37423:SF2">
    <property type="entry name" value="MEMBRANE-BOUND LYTIC MUREIN TRANSGLYCOSYLASE C"/>
    <property type="match status" value="1"/>
</dbReference>
<reference evidence="4 5" key="1">
    <citation type="submission" date="2018-06" db="EMBL/GenBank/DDBJ databases">
        <title>Lujinxingia sediminis gen. nov. sp. nov., a new facultative anaerobic member of the class Deltaproteobacteria, and proposal of Lujinxingaceae fam. nov.</title>
        <authorList>
            <person name="Guo L.-Y."/>
            <person name="Li C.-M."/>
            <person name="Wang S."/>
            <person name="Du Z.-J."/>
        </authorList>
    </citation>
    <scope>NUCLEOTIDE SEQUENCE [LARGE SCALE GENOMIC DNA]</scope>
    <source>
        <strain evidence="4 5">FA350</strain>
    </source>
</reference>
<evidence type="ECO:0000313" key="5">
    <source>
        <dbReference type="Proteomes" id="UP000249799"/>
    </source>
</evidence>
<dbReference type="InterPro" id="IPR000189">
    <property type="entry name" value="Transglyc_AS"/>
</dbReference>
<sequence>MQKRDASVHFQRSLFPRSRVRLLGILCAAFLLASVPSGAFSQESGKASAGVQGAGNDGNFRVISRFPTKADAGATDKDAPSVDDAIRDAIAGERWKVAQLLLEGASEKGEEKAGQEDPYFELLSGYLNLRAGDFETALSQFKALESKVEVLEDYRLHWAAQSALNAQKSHDAVLLAAQVPADSRLFGTTLILLADALAKSDTDADLARAIKTLEIYLKKYPNGRSAESGRLLLAQSLEKSQKWERAGEAYLEILEKHPLNSSASTATARLKSLRRQLSPGLQKKIATPTLERRFSRWRALFDSHRSEEVIAEVSPALAQLKGKSGKALEQRCEALYLVAQSHTKLRHHRDGSQWYTRILDECADTSYALRALYVGGKGFWNSGQQDKALDWFARIAKDYSKHSFADDAMYFSARILREQGKLEAARQMLQSQVDRYPKGDMAKDARWLLVRELFAQKDYKKAVDYIDGLSETGEDDLYTRGRMAYFRARALELIAEGKPEATAAAEKAYREVVDAYPLSYFAYLAINRVALIHEAKSGKSAAAQHDPRITDLCTIEGAKVCGYISAKDSPEVVIDPDLREAPHFKKGNELLRLGLVSIAEREFQALRRSHASSDNLWAMTYLLDAARAYRVSHDLPRRHIEGWGTNYPRSAEDSHWSLAFPRPFEQSVGVFANQRDLPPAIVYAIMREESGFNPQIESWANARGLLQLMEATARNSAKTDGLKDFSAAQLFDPEVNIRLGTAYIAELGEQVDKHPALMIAGYNGGYTNVSRWLRERGDLPLDLWVEDIPYGQTRNYTKRVLASFWSYAWLYGSDRVPPINFTLPAAK</sequence>
<dbReference type="KEGG" id="bsed:DN745_14785"/>
<dbReference type="GO" id="GO:0000270">
    <property type="term" value="P:peptidoglycan metabolic process"/>
    <property type="evidence" value="ECO:0007669"/>
    <property type="project" value="InterPro"/>
</dbReference>
<dbReference type="Proteomes" id="UP000249799">
    <property type="component" value="Chromosome"/>
</dbReference>
<dbReference type="Pfam" id="PF13432">
    <property type="entry name" value="TPR_16"/>
    <property type="match status" value="1"/>
</dbReference>
<name>A0A2Z4FPF1_9DELT</name>
<gene>
    <name evidence="4" type="ORF">DN745_14785</name>
</gene>